<proteinExistence type="predicted"/>
<reference evidence="1" key="1">
    <citation type="submission" date="2016-12" db="EMBL/GenBank/DDBJ databases">
        <title>Arsenic respiratory pathways in the anoxic pelagic waters of the Pacific Ocean.</title>
        <authorList>
            <person name="Saunders J.K."/>
            <person name="Fuchsman C.A."/>
            <person name="McKay C."/>
            <person name="Rocap G."/>
        </authorList>
    </citation>
    <scope>NUCLEOTIDE SEQUENCE</scope>
</reference>
<sequence>MLIALSTILYSNFAIADADIGKKYSISVKVVTLLKKNRIDLVLI</sequence>
<accession>A0A2P0QJG9</accession>
<name>A0A2P0QJG9_9PROT</name>
<organism evidence="1">
    <name type="scientific">uncultured Pseudomonadota bacterium</name>
    <dbReference type="NCBI Taxonomy" id="153809"/>
    <lineage>
        <taxon>Bacteria</taxon>
        <taxon>Pseudomonadati</taxon>
        <taxon>Pseudomonadota</taxon>
        <taxon>environmental samples</taxon>
    </lineage>
</organism>
<dbReference type="AlphaFoldDB" id="A0A2P0QJG9"/>
<protein>
    <submittedName>
        <fullName evidence="1">Uncharacterized protein</fullName>
    </submittedName>
</protein>
<evidence type="ECO:0000313" key="1">
    <source>
        <dbReference type="EMBL" id="ART90612.1"/>
    </source>
</evidence>
<dbReference type="EMBL" id="KY305109">
    <property type="protein sequence ID" value="ART90612.1"/>
    <property type="molecule type" value="Genomic_DNA"/>
</dbReference>